<dbReference type="InterPro" id="IPR050378">
    <property type="entry name" value="Metallo-dep_Hydrolases_sf"/>
</dbReference>
<proteinExistence type="predicted"/>
<dbReference type="AlphaFoldDB" id="A0A5B9WBB9"/>
<sequence length="552" mass="60081">MPTLRIAGGRLVDPANGIKDEVRDVWIEDGKVVAPPPDPSARADRTIDARGFVVMPGGVDVHSHIAGSKVNGTRMLRPEERRDPESVWPRRDGFRSGTIGSVPSTFVTGYMYGGLGYTTAVDAAIPPLSARQAHAEFRDTPIVDKLMLVLMGNSHSVLDLVGQDDPDRLRQAVAWLLDSAGGYGVKVVNPGGVEQWKQGGKKIARWDDRVETFDVTPTQILQGLAGAVDELRLPHPVHLHGMNLGLPGNWGTTLEGMKVLEGRRAHLAHVQFHSYGGSADDPSSMDSQVGPLADYLNSHPNLSADVGQVLFGETTSMTADGAVGQYLANLTGRKWLSIDVEQEDGCGVVPITYDDRNYVHALQWAIGLEWFLRVEDPWRIALSTDHPNGASFLSYPRVIALLMDRNLRDETFARLPERLKGKTGLADLSREYTLEEVAILTRAAPARILGLRTKGHLGPGADADVTIYAPDDDRRRMFAMPRYVIKAGVVVVDDGDLRSAPDGDTLLVDPGVDPRARSGFEARLAEESSIHPANFRVRADEVARPRAVPAGH</sequence>
<reference evidence="2 3" key="1">
    <citation type="submission" date="2019-08" db="EMBL/GenBank/DDBJ databases">
        <title>Deep-cultivation of Planctomycetes and their phenomic and genomic characterization uncovers novel biology.</title>
        <authorList>
            <person name="Wiegand S."/>
            <person name="Jogler M."/>
            <person name="Boedeker C."/>
            <person name="Pinto D."/>
            <person name="Vollmers J."/>
            <person name="Rivas-Marin E."/>
            <person name="Kohn T."/>
            <person name="Peeters S.H."/>
            <person name="Heuer A."/>
            <person name="Rast P."/>
            <person name="Oberbeckmann S."/>
            <person name="Bunk B."/>
            <person name="Jeske O."/>
            <person name="Meyerdierks A."/>
            <person name="Storesund J.E."/>
            <person name="Kallscheuer N."/>
            <person name="Luecker S."/>
            <person name="Lage O.M."/>
            <person name="Pohl T."/>
            <person name="Merkel B.J."/>
            <person name="Hornburger P."/>
            <person name="Mueller R.-W."/>
            <person name="Bruemmer F."/>
            <person name="Labrenz M."/>
            <person name="Spormann A.M."/>
            <person name="Op den Camp H."/>
            <person name="Overmann J."/>
            <person name="Amann R."/>
            <person name="Jetten M.S.M."/>
            <person name="Mascher T."/>
            <person name="Medema M.H."/>
            <person name="Devos D.P."/>
            <person name="Kaster A.-K."/>
            <person name="Ovreas L."/>
            <person name="Rohde M."/>
            <person name="Galperin M.Y."/>
            <person name="Jogler C."/>
        </authorList>
    </citation>
    <scope>NUCLEOTIDE SEQUENCE [LARGE SCALE GENOMIC DNA]</scope>
    <source>
        <strain evidence="2 3">OJF2</strain>
    </source>
</reference>
<dbReference type="GO" id="GO:0016810">
    <property type="term" value="F:hydrolase activity, acting on carbon-nitrogen (but not peptide) bonds"/>
    <property type="evidence" value="ECO:0007669"/>
    <property type="project" value="InterPro"/>
</dbReference>
<dbReference type="Gene3D" id="2.30.40.10">
    <property type="entry name" value="Urease, subunit C, domain 1"/>
    <property type="match status" value="1"/>
</dbReference>
<feature type="domain" description="Amidohydrolase 3" evidence="1">
    <location>
        <begin position="45"/>
        <end position="492"/>
    </location>
</feature>
<dbReference type="InterPro" id="IPR032466">
    <property type="entry name" value="Metal_Hydrolase"/>
</dbReference>
<dbReference type="Gene3D" id="3.20.20.140">
    <property type="entry name" value="Metal-dependent hydrolases"/>
    <property type="match status" value="1"/>
</dbReference>
<dbReference type="PANTHER" id="PTHR11647">
    <property type="entry name" value="HYDRANTOINASE/DIHYDROPYRIMIDINASE FAMILY MEMBER"/>
    <property type="match status" value="1"/>
</dbReference>
<dbReference type="RefSeq" id="WP_148596908.1">
    <property type="nucleotide sequence ID" value="NZ_CP042997.1"/>
</dbReference>
<keyword evidence="2" id="KW-0808">Transferase</keyword>
<dbReference type="InterPro" id="IPR013108">
    <property type="entry name" value="Amidohydro_3"/>
</dbReference>
<evidence type="ECO:0000313" key="3">
    <source>
        <dbReference type="Proteomes" id="UP000324233"/>
    </source>
</evidence>
<dbReference type="KEGG" id="agv:OJF2_59250"/>
<gene>
    <name evidence="2" type="primary">fhcA</name>
    <name evidence="2" type="ORF">OJF2_59250</name>
</gene>
<dbReference type="PANTHER" id="PTHR11647:SF1">
    <property type="entry name" value="COLLAPSIN RESPONSE MEDIATOR PROTEIN"/>
    <property type="match status" value="1"/>
</dbReference>
<dbReference type="InterPro" id="IPR012027">
    <property type="entry name" value="Formylmethanofuran_DH_asu"/>
</dbReference>
<dbReference type="SUPFAM" id="SSF51338">
    <property type="entry name" value="Composite domain of metallo-dependent hydrolases"/>
    <property type="match status" value="1"/>
</dbReference>
<dbReference type="EC" id="3.5.1.-" evidence="2"/>
<keyword evidence="3" id="KW-1185">Reference proteome</keyword>
<keyword evidence="2" id="KW-0378">Hydrolase</keyword>
<accession>A0A5B9WBB9</accession>
<dbReference type="EMBL" id="CP042997">
    <property type="protein sequence ID" value="QEH37335.1"/>
    <property type="molecule type" value="Genomic_DNA"/>
</dbReference>
<dbReference type="GO" id="GO:0016740">
    <property type="term" value="F:transferase activity"/>
    <property type="evidence" value="ECO:0007669"/>
    <property type="project" value="UniProtKB-KW"/>
</dbReference>
<dbReference type="OrthoDB" id="9775607at2"/>
<name>A0A5B9WBB9_9BACT</name>
<evidence type="ECO:0000259" key="1">
    <source>
        <dbReference type="Pfam" id="PF07969"/>
    </source>
</evidence>
<dbReference type="NCBIfam" id="TIGR03121">
    <property type="entry name" value="one_C_dehyd_A"/>
    <property type="match status" value="1"/>
</dbReference>
<protein>
    <submittedName>
        <fullName evidence="2">Formyltransferase/hydrolase complex Fhc subunit A</fullName>
        <ecNumber evidence="2">3.5.1.-</ecNumber>
    </submittedName>
</protein>
<dbReference type="InterPro" id="IPR011059">
    <property type="entry name" value="Metal-dep_hydrolase_composite"/>
</dbReference>
<dbReference type="SUPFAM" id="SSF51556">
    <property type="entry name" value="Metallo-dependent hydrolases"/>
    <property type="match status" value="1"/>
</dbReference>
<organism evidence="2 3">
    <name type="scientific">Aquisphaera giovannonii</name>
    <dbReference type="NCBI Taxonomy" id="406548"/>
    <lineage>
        <taxon>Bacteria</taxon>
        <taxon>Pseudomonadati</taxon>
        <taxon>Planctomycetota</taxon>
        <taxon>Planctomycetia</taxon>
        <taxon>Isosphaerales</taxon>
        <taxon>Isosphaeraceae</taxon>
        <taxon>Aquisphaera</taxon>
    </lineage>
</organism>
<evidence type="ECO:0000313" key="2">
    <source>
        <dbReference type="EMBL" id="QEH37335.1"/>
    </source>
</evidence>
<dbReference type="Proteomes" id="UP000324233">
    <property type="component" value="Chromosome"/>
</dbReference>
<dbReference type="Pfam" id="PF07969">
    <property type="entry name" value="Amidohydro_3"/>
    <property type="match status" value="1"/>
</dbReference>